<comment type="caution">
    <text evidence="1">The sequence shown here is derived from an EMBL/GenBank/DDBJ whole genome shotgun (WGS) entry which is preliminary data.</text>
</comment>
<organism evidence="1 2">
    <name type="scientific">Kribbella antiqua</name>
    <dbReference type="NCBI Taxonomy" id="2512217"/>
    <lineage>
        <taxon>Bacteria</taxon>
        <taxon>Bacillati</taxon>
        <taxon>Actinomycetota</taxon>
        <taxon>Actinomycetes</taxon>
        <taxon>Propionibacteriales</taxon>
        <taxon>Kribbellaceae</taxon>
        <taxon>Kribbella</taxon>
    </lineage>
</organism>
<gene>
    <name evidence="1" type="ORF">EV646_106389</name>
</gene>
<name>A0A4R2ISK3_9ACTN</name>
<sequence length="66" mass="6444">MGRVGPGPGSVRVARFAGFGSFVAMDGLVVTGDAARTAQDIADSEGLFRVAVASLRSAGGGEGFGG</sequence>
<evidence type="ECO:0000313" key="1">
    <source>
        <dbReference type="EMBL" id="TCO47149.1"/>
    </source>
</evidence>
<dbReference type="Proteomes" id="UP000295573">
    <property type="component" value="Unassembled WGS sequence"/>
</dbReference>
<keyword evidence="2" id="KW-1185">Reference proteome</keyword>
<dbReference type="AlphaFoldDB" id="A0A4R2ISK3"/>
<proteinExistence type="predicted"/>
<accession>A0A4R2ISK3</accession>
<dbReference type="EMBL" id="SLWR01000006">
    <property type="protein sequence ID" value="TCO47149.1"/>
    <property type="molecule type" value="Genomic_DNA"/>
</dbReference>
<reference evidence="1 2" key="1">
    <citation type="journal article" date="2015" name="Stand. Genomic Sci.">
        <title>Genomic Encyclopedia of Bacterial and Archaeal Type Strains, Phase III: the genomes of soil and plant-associated and newly described type strains.</title>
        <authorList>
            <person name="Whitman W.B."/>
            <person name="Woyke T."/>
            <person name="Klenk H.P."/>
            <person name="Zhou Y."/>
            <person name="Lilburn T.G."/>
            <person name="Beck B.J."/>
            <person name="De Vos P."/>
            <person name="Vandamme P."/>
            <person name="Eisen J.A."/>
            <person name="Garrity G."/>
            <person name="Hugenholtz P."/>
            <person name="Kyrpides N.C."/>
        </authorList>
    </citation>
    <scope>NUCLEOTIDE SEQUENCE [LARGE SCALE GENOMIC DNA]</scope>
    <source>
        <strain evidence="1 2">VKM Ac-2541</strain>
    </source>
</reference>
<protein>
    <submittedName>
        <fullName evidence="1">Uncharacterized protein</fullName>
    </submittedName>
</protein>
<evidence type="ECO:0000313" key="2">
    <source>
        <dbReference type="Proteomes" id="UP000295573"/>
    </source>
</evidence>